<evidence type="ECO:0000259" key="2">
    <source>
        <dbReference type="Pfam" id="PF13546"/>
    </source>
</evidence>
<reference evidence="3 4" key="1">
    <citation type="submission" date="2019-04" db="EMBL/GenBank/DDBJ databases">
        <title>Streptomyces lasaliensis sp. nov., an Actinomycete isolated from soil which produces the polyether antibiotic lasalocid.</title>
        <authorList>
            <person name="Erwin G."/>
            <person name="Haber C."/>
        </authorList>
    </citation>
    <scope>NUCLEOTIDE SEQUENCE [LARGE SCALE GENOMIC DNA]</scope>
    <source>
        <strain evidence="3 4">X-537</strain>
    </source>
</reference>
<dbReference type="Proteomes" id="UP000305929">
    <property type="component" value="Unassembled WGS sequence"/>
</dbReference>
<dbReference type="AlphaFoldDB" id="A0A4U5WRC6"/>
<protein>
    <submittedName>
        <fullName evidence="3">Transposase</fullName>
    </submittedName>
</protein>
<organism evidence="3 4">
    <name type="scientific">Streptomyces lasalocidi</name>
    <name type="common">Streptomyces lasaliensis</name>
    <dbReference type="NCBI Taxonomy" id="324833"/>
    <lineage>
        <taxon>Bacteria</taxon>
        <taxon>Bacillati</taxon>
        <taxon>Actinomycetota</taxon>
        <taxon>Actinomycetes</taxon>
        <taxon>Kitasatosporales</taxon>
        <taxon>Streptomycetaceae</taxon>
        <taxon>Streptomyces</taxon>
    </lineage>
</organism>
<evidence type="ECO:0000256" key="1">
    <source>
        <dbReference type="SAM" id="MobiDB-lite"/>
    </source>
</evidence>
<dbReference type="PANTHER" id="PTHR33627">
    <property type="entry name" value="TRANSPOSASE"/>
    <property type="match status" value="1"/>
</dbReference>
<dbReference type="InterPro" id="IPR039365">
    <property type="entry name" value="IS701-like"/>
</dbReference>
<dbReference type="Pfam" id="PF13546">
    <property type="entry name" value="DDE_5"/>
    <property type="match status" value="1"/>
</dbReference>
<feature type="region of interest" description="Disordered" evidence="1">
    <location>
        <begin position="158"/>
        <end position="191"/>
    </location>
</feature>
<evidence type="ECO:0000313" key="4">
    <source>
        <dbReference type="Proteomes" id="UP000305929"/>
    </source>
</evidence>
<dbReference type="EMBL" id="SZNQ01000001">
    <property type="protein sequence ID" value="TKT04600.1"/>
    <property type="molecule type" value="Genomic_DNA"/>
</dbReference>
<dbReference type="RefSeq" id="WP_137310422.1">
    <property type="nucleotide sequence ID" value="NZ_SZNQ01000001.1"/>
</dbReference>
<proteinExistence type="predicted"/>
<dbReference type="OrthoDB" id="3657225at2"/>
<feature type="domain" description="Transposase IS701-like DDE" evidence="2">
    <location>
        <begin position="27"/>
        <end position="259"/>
    </location>
</feature>
<dbReference type="PANTHER" id="PTHR33627:SF1">
    <property type="entry name" value="TRANSPOSASE"/>
    <property type="match status" value="1"/>
</dbReference>
<feature type="compositionally biased region" description="Gly residues" evidence="1">
    <location>
        <begin position="164"/>
        <end position="182"/>
    </location>
</feature>
<gene>
    <name evidence="3" type="ORF">E4U91_34415</name>
</gene>
<evidence type="ECO:0000313" key="3">
    <source>
        <dbReference type="EMBL" id="TKT04600.1"/>
    </source>
</evidence>
<dbReference type="InterPro" id="IPR038721">
    <property type="entry name" value="IS701-like_DDE_dom"/>
</dbReference>
<sequence length="401" mass="42143">MWSAGPCAGAAHGPSVPASLVAEASVPVFASLARSGYRRKAEQYVRALLDVPGRKTLTSIGAQWGGAAAGQSVHHFITASPWDWRPVRRSLARYAQQVLSPEALVVEPAVVLGAVPRAAGTERCALRRRTPAGTGPQALGAWLVSAAGSVPVDWHLLPSPQLGGATGSRPGAGGPPGSGSGHGTRSRDRTATAGALGAHVLASATDAARLLPGRRGPVVVDADGLDAVDVVHGLRSLGDEFVVRVTAATPLRIDRARLPRCDARPSTAARIAGALAELRRPLGPCDPAVTAAAVPVAFDGPSTRDDPFELVLLSEWESRREPRSFWLTNLRTLPLSALMRLARLPGRVRHDMTGVSERLGLRDYAGRSYRGCHHHLTLVSVAQLLTVVHAMADHPPEPRTA</sequence>
<keyword evidence="4" id="KW-1185">Reference proteome</keyword>
<name>A0A4U5WRC6_STRLS</name>
<accession>A0A4U5WRC6</accession>
<comment type="caution">
    <text evidence="3">The sequence shown here is derived from an EMBL/GenBank/DDBJ whole genome shotgun (WGS) entry which is preliminary data.</text>
</comment>